<sequence length="295" mass="33127">MPRPSPSDSLETSHDVQQRLTTVSNTTSLTLSTKVPLIINNHSTAAEPTNNNTNSSLFPSTSSRFIQQHTLPTALSDNKTSNIHVLSRQHQHNDSTTSSNELDISSPNNISIQRSSPTQPNNYSNSIKTIATSLISSSPARPLMKDKSIQCIDNNENSTEEHEQILKNNLSKKRNGHSLDESSSNDENWRVAADTLLHNVLSQYGFRFLDVNCQQNLSARFDSIQANLVSGVILSQDEFYKAVRETKEILVQNGLSKISADNLEKLFHYFEIEYPKLCDGDSLNRTNDRKRTRRQ</sequence>
<evidence type="ECO:0000313" key="3">
    <source>
        <dbReference type="Proteomes" id="UP000663852"/>
    </source>
</evidence>
<accession>A0A813YSI2</accession>
<reference evidence="2" key="1">
    <citation type="submission" date="2021-02" db="EMBL/GenBank/DDBJ databases">
        <authorList>
            <person name="Nowell W R."/>
        </authorList>
    </citation>
    <scope>NUCLEOTIDE SEQUENCE</scope>
</reference>
<protein>
    <submittedName>
        <fullName evidence="2">Uncharacterized protein</fullName>
    </submittedName>
</protein>
<evidence type="ECO:0000256" key="1">
    <source>
        <dbReference type="SAM" id="MobiDB-lite"/>
    </source>
</evidence>
<comment type="caution">
    <text evidence="2">The sequence shown here is derived from an EMBL/GenBank/DDBJ whole genome shotgun (WGS) entry which is preliminary data.</text>
</comment>
<proteinExistence type="predicted"/>
<dbReference type="Proteomes" id="UP000663852">
    <property type="component" value="Unassembled WGS sequence"/>
</dbReference>
<organism evidence="2 3">
    <name type="scientific">Adineta ricciae</name>
    <name type="common">Rotifer</name>
    <dbReference type="NCBI Taxonomy" id="249248"/>
    <lineage>
        <taxon>Eukaryota</taxon>
        <taxon>Metazoa</taxon>
        <taxon>Spiralia</taxon>
        <taxon>Gnathifera</taxon>
        <taxon>Rotifera</taxon>
        <taxon>Eurotatoria</taxon>
        <taxon>Bdelloidea</taxon>
        <taxon>Adinetida</taxon>
        <taxon>Adinetidae</taxon>
        <taxon>Adineta</taxon>
    </lineage>
</organism>
<feature type="region of interest" description="Disordered" evidence="1">
    <location>
        <begin position="85"/>
        <end position="125"/>
    </location>
</feature>
<dbReference type="OrthoDB" id="10035579at2759"/>
<gene>
    <name evidence="2" type="ORF">EDS130_LOCUS9187</name>
</gene>
<name>A0A813YSI2_ADIRI</name>
<evidence type="ECO:0000313" key="2">
    <source>
        <dbReference type="EMBL" id="CAF0889113.1"/>
    </source>
</evidence>
<feature type="region of interest" description="Disordered" evidence="1">
    <location>
        <begin position="154"/>
        <end position="185"/>
    </location>
</feature>
<dbReference type="AlphaFoldDB" id="A0A813YSI2"/>
<feature type="compositionally biased region" description="Polar residues" evidence="1">
    <location>
        <begin position="94"/>
        <end position="125"/>
    </location>
</feature>
<dbReference type="EMBL" id="CAJNOJ010000030">
    <property type="protein sequence ID" value="CAF0889113.1"/>
    <property type="molecule type" value="Genomic_DNA"/>
</dbReference>